<proteinExistence type="predicted"/>
<organism evidence="3 4">
    <name type="scientific">Datura stramonium</name>
    <name type="common">Jimsonweed</name>
    <name type="synonym">Common thornapple</name>
    <dbReference type="NCBI Taxonomy" id="4076"/>
    <lineage>
        <taxon>Eukaryota</taxon>
        <taxon>Viridiplantae</taxon>
        <taxon>Streptophyta</taxon>
        <taxon>Embryophyta</taxon>
        <taxon>Tracheophyta</taxon>
        <taxon>Spermatophyta</taxon>
        <taxon>Magnoliopsida</taxon>
        <taxon>eudicotyledons</taxon>
        <taxon>Gunneridae</taxon>
        <taxon>Pentapetalae</taxon>
        <taxon>asterids</taxon>
        <taxon>lamiids</taxon>
        <taxon>Solanales</taxon>
        <taxon>Solanaceae</taxon>
        <taxon>Solanoideae</taxon>
        <taxon>Datureae</taxon>
        <taxon>Datura</taxon>
    </lineage>
</organism>
<dbReference type="Pfam" id="PF10536">
    <property type="entry name" value="PMD"/>
    <property type="match status" value="1"/>
</dbReference>
<dbReference type="InterPro" id="IPR019557">
    <property type="entry name" value="AminoTfrase-like_pln_mobile"/>
</dbReference>
<dbReference type="EMBL" id="JACEIK010000028">
    <property type="protein sequence ID" value="MCD7447100.1"/>
    <property type="molecule type" value="Genomic_DNA"/>
</dbReference>
<feature type="coiled-coil region" evidence="1">
    <location>
        <begin position="528"/>
        <end position="611"/>
    </location>
</feature>
<accession>A0ABS8RJW7</accession>
<evidence type="ECO:0000256" key="1">
    <source>
        <dbReference type="SAM" id="Coils"/>
    </source>
</evidence>
<name>A0ABS8RJW7_DATST</name>
<feature type="domain" description="Aminotransferase-like plant mobile" evidence="2">
    <location>
        <begin position="76"/>
        <end position="319"/>
    </location>
</feature>
<reference evidence="3 4" key="1">
    <citation type="journal article" date="2021" name="BMC Genomics">
        <title>Datura genome reveals duplications of psychoactive alkaloid biosynthetic genes and high mutation rate following tissue culture.</title>
        <authorList>
            <person name="Rajewski A."/>
            <person name="Carter-House D."/>
            <person name="Stajich J."/>
            <person name="Litt A."/>
        </authorList>
    </citation>
    <scope>NUCLEOTIDE SEQUENCE [LARGE SCALE GENOMIC DNA]</scope>
    <source>
        <strain evidence="3">AR-01</strain>
    </source>
</reference>
<dbReference type="PANTHER" id="PTHR36607:SF23">
    <property type="entry name" value="AMINOTRANSFERASE-LIKE PLANT MOBILE DOMAIN-CONTAINING PROTEIN"/>
    <property type="match status" value="1"/>
</dbReference>
<evidence type="ECO:0000313" key="4">
    <source>
        <dbReference type="Proteomes" id="UP000823775"/>
    </source>
</evidence>
<dbReference type="PANTHER" id="PTHR36607">
    <property type="entry name" value="1,2-DIHYDROXY-3-KETO-5-METHYLTHIOPENTENE DIOXYGENASE 4"/>
    <property type="match status" value="1"/>
</dbReference>
<comment type="caution">
    <text evidence="3">The sequence shown here is derived from an EMBL/GenBank/DDBJ whole genome shotgun (WGS) entry which is preliminary data.</text>
</comment>
<keyword evidence="4" id="KW-1185">Reference proteome</keyword>
<evidence type="ECO:0000259" key="2">
    <source>
        <dbReference type="Pfam" id="PF10536"/>
    </source>
</evidence>
<protein>
    <recommendedName>
        <fullName evidence="2">Aminotransferase-like plant mobile domain-containing protein</fullName>
    </recommendedName>
</protein>
<feature type="non-terminal residue" evidence="3">
    <location>
        <position position="1"/>
    </location>
</feature>
<gene>
    <name evidence="3" type="ORF">HAX54_023129</name>
</gene>
<keyword evidence="1" id="KW-0175">Coiled coil</keyword>
<dbReference type="Proteomes" id="UP000823775">
    <property type="component" value="Unassembled WGS sequence"/>
</dbReference>
<sequence length="616" mass="70096">DSKTDSSRVSLSRWIGFWYKKALRYKPAPPRREKKTAHLKFMHNPTGAIPEISQWSRDEEGVFSKLGVRPAKKEETYLATFLSYWLCAFVLSSEEGDFIRPETFKMATMMATKRKISLAVPVLARIYSGLSKISQSSQLDLVRIRFPIHYVYGWLAHYFKTHYAFANEPSNPPMVAFSGEGVARYYDKKKIRKCIRQGDNIAWASTMLNNYDPYDYIDNNDAPKLELNYFTSIRFGYLCLRNGNSIIIETYIPHRFSRQFGFYQKIPGVSSYNNRSASLDEGLRYWRICVLHRSMSHATFPPVTSNVKKLFANDYKTWWLKTHGNFLDSYLQTLVDVAEPISIKISEVVPQECSNATPKTDNSSASMGGKGYFPLRDADLAVLEIPESVDSPSRTLTVPFKELNYAGALLRGGSQESGESVYGPNLIKSSSVVVECDSGKLSGSDVDCASSLKEEVQVILEDMDGKDVDVSPLMRLMKSFFELAAIYDHARSTLHDKDMKVARKELSIAAGERLSNVMFEEHEKIEKVSSIRQSLSEVKEEIEKLRRKEKDLEVLLEATKKEIEEAKLGVSIAEKDFDACNDADLLNDDDLTDLEQKRERLEAMCQDLINYKLCLD</sequence>
<evidence type="ECO:0000313" key="3">
    <source>
        <dbReference type="EMBL" id="MCD7447100.1"/>
    </source>
</evidence>